<organism evidence="3 4">
    <name type="scientific">Corallococcus exercitus</name>
    <dbReference type="NCBI Taxonomy" id="2316736"/>
    <lineage>
        <taxon>Bacteria</taxon>
        <taxon>Pseudomonadati</taxon>
        <taxon>Myxococcota</taxon>
        <taxon>Myxococcia</taxon>
        <taxon>Myxococcales</taxon>
        <taxon>Cystobacterineae</taxon>
        <taxon>Myxococcaceae</taxon>
        <taxon>Corallococcus</taxon>
    </lineage>
</organism>
<reference evidence="3 4" key="1">
    <citation type="submission" date="2020-05" db="EMBL/GenBank/DDBJ databases">
        <authorList>
            <person name="Whitworth D."/>
        </authorList>
    </citation>
    <scope>NUCLEOTIDE SEQUENCE [LARGE SCALE GENOMIC DNA]</scope>
    <source>
        <strain evidence="3 4">CA046A</strain>
    </source>
</reference>
<dbReference type="Pfam" id="PF13676">
    <property type="entry name" value="TIR_2"/>
    <property type="match status" value="1"/>
</dbReference>
<feature type="repeat" description="TPR" evidence="1">
    <location>
        <begin position="473"/>
        <end position="506"/>
    </location>
</feature>
<dbReference type="SUPFAM" id="SSF48452">
    <property type="entry name" value="TPR-like"/>
    <property type="match status" value="2"/>
</dbReference>
<evidence type="ECO:0000259" key="2">
    <source>
        <dbReference type="PROSITE" id="PS50104"/>
    </source>
</evidence>
<dbReference type="InterPro" id="IPR011990">
    <property type="entry name" value="TPR-like_helical_dom_sf"/>
</dbReference>
<keyword evidence="1" id="KW-0802">TPR repeat</keyword>
<proteinExistence type="predicted"/>
<name>A0A7Y4ND17_9BACT</name>
<dbReference type="Pfam" id="PF13424">
    <property type="entry name" value="TPR_12"/>
    <property type="match status" value="2"/>
</dbReference>
<dbReference type="AlphaFoldDB" id="A0A7Y4ND17"/>
<sequence length="862" mass="96448">MSQRATQAVRKSRTGTFRYDFALSMAGSQRRTARRLAAELRRLLPDVKLFFDEERPSELFWKNEHDLREIYASSSRYVVPLISKEYETSDWTRLEFDAAREAERQRGNRVLLPIQCDDTMFLGLGRDVIKPDARKRTLRCIAEALIAQLAEKSPAESAPPARELARLFSASHRRALGLLAVFDGVPLELLQPSFPDIPWTKILRNLQRSGLVTSEDGLLRLEPGLIRSLLQDAEEAKKHQAGWKEGLTKLRHHPDTALMYAKVSFDLGDLQSGCEVLISAGHSVEDPALLRIYTDALVGILTHERFRVIGEHQHRRALNSLGICLCRQGMLKEAIECFQKLQRLSRAAGDAWAQGQALINAGVAEARLGHPLHARTFYEMAAEFARKTSDRNLRGRALGNLAMTGMGRRERAERMLRESIALKEAVHDEPGLFAGDFTQGLLAAGASQWRKAIPHFEQAVQRARRTGRVPEEAAALVQLGESRFRTGRVSAALSNYRKARQLASSLPEQHAERNNALIGAIQGEAAVLRESRQWKAAEPLFLELMQLKEQSGDRQGALDVAHDLALLNEEHGKKAEALNLFEKTAAQALRLKFFESACRCLLEAARLVAGKPARARTLLRRARAVVESHGTLEQRIHVALQQAVYENSQGCHDESEVLLRDLQSLATETGLRLTLLHSRMELLLQANRWPGAKRLYSKLTRLAEESGHHPAAINGHLAMGAYLWGSGGESRFGACQAYVTAMLLAISESENLEADAFIKVGIQMVATLTSNPGDGVPFEALSARLSRWLIQEWDLVERSEFQYLGLWPIDVARTLQPILQQRKPSLRAIERLIEREVMRALDKVLKAIDRMEEPPVGSVPQS</sequence>
<dbReference type="PROSITE" id="PS50104">
    <property type="entry name" value="TIR"/>
    <property type="match status" value="1"/>
</dbReference>
<comment type="caution">
    <text evidence="3">The sequence shown here is derived from an EMBL/GenBank/DDBJ whole genome shotgun (WGS) entry which is preliminary data.</text>
</comment>
<protein>
    <submittedName>
        <fullName evidence="3">Tetratricopeptide repeat protein</fullName>
    </submittedName>
</protein>
<feature type="domain" description="TIR" evidence="2">
    <location>
        <begin position="17"/>
        <end position="145"/>
    </location>
</feature>
<dbReference type="InterPro" id="IPR035897">
    <property type="entry name" value="Toll_tir_struct_dom_sf"/>
</dbReference>
<dbReference type="PANTHER" id="PTHR10098">
    <property type="entry name" value="RAPSYN-RELATED"/>
    <property type="match status" value="1"/>
</dbReference>
<dbReference type="InterPro" id="IPR019734">
    <property type="entry name" value="TPR_rpt"/>
</dbReference>
<dbReference type="Gene3D" id="1.25.40.10">
    <property type="entry name" value="Tetratricopeptide repeat domain"/>
    <property type="match status" value="2"/>
</dbReference>
<dbReference type="SMART" id="SM00028">
    <property type="entry name" value="TPR"/>
    <property type="match status" value="4"/>
</dbReference>
<dbReference type="RefSeq" id="WP_171413182.1">
    <property type="nucleotide sequence ID" value="NZ_JABFJW010000042.1"/>
</dbReference>
<evidence type="ECO:0000313" key="4">
    <source>
        <dbReference type="Proteomes" id="UP000528460"/>
    </source>
</evidence>
<gene>
    <name evidence="3" type="ORF">HNS30_07970</name>
</gene>
<dbReference type="Gene3D" id="3.40.50.10140">
    <property type="entry name" value="Toll/interleukin-1 receptor homology (TIR) domain"/>
    <property type="match status" value="1"/>
</dbReference>
<dbReference type="EMBL" id="JABFJW010000042">
    <property type="protein sequence ID" value="NOK08966.1"/>
    <property type="molecule type" value="Genomic_DNA"/>
</dbReference>
<dbReference type="SUPFAM" id="SSF52200">
    <property type="entry name" value="Toll/Interleukin receptor TIR domain"/>
    <property type="match status" value="1"/>
</dbReference>
<dbReference type="Proteomes" id="UP000528460">
    <property type="component" value="Unassembled WGS sequence"/>
</dbReference>
<accession>A0A7Y4ND17</accession>
<dbReference type="InterPro" id="IPR000157">
    <property type="entry name" value="TIR_dom"/>
</dbReference>
<dbReference type="GO" id="GO:0007165">
    <property type="term" value="P:signal transduction"/>
    <property type="evidence" value="ECO:0007669"/>
    <property type="project" value="InterPro"/>
</dbReference>
<dbReference type="PROSITE" id="PS50005">
    <property type="entry name" value="TPR"/>
    <property type="match status" value="1"/>
</dbReference>
<evidence type="ECO:0000313" key="3">
    <source>
        <dbReference type="EMBL" id="NOK08966.1"/>
    </source>
</evidence>
<evidence type="ECO:0000256" key="1">
    <source>
        <dbReference type="PROSITE-ProRule" id="PRU00339"/>
    </source>
</evidence>